<dbReference type="STRING" id="197461.A3843_15430"/>
<dbReference type="EMBL" id="LVVZ01000022">
    <property type="protein sequence ID" value="OKL43110.1"/>
    <property type="molecule type" value="Genomic_DNA"/>
</dbReference>
<evidence type="ECO:0000256" key="3">
    <source>
        <dbReference type="RuleBase" id="RU000363"/>
    </source>
</evidence>
<dbReference type="Gene3D" id="3.40.50.720">
    <property type="entry name" value="NAD(P)-binding Rossmann-like Domain"/>
    <property type="match status" value="1"/>
</dbReference>
<protein>
    <recommendedName>
        <fullName evidence="5">Ketoreductase domain-containing protein</fullName>
    </recommendedName>
</protein>
<dbReference type="PROSITE" id="PS00061">
    <property type="entry name" value="ADH_SHORT"/>
    <property type="match status" value="1"/>
</dbReference>
<keyword evidence="2" id="KW-0560">Oxidoreductase</keyword>
<dbReference type="PANTHER" id="PTHR44196:SF1">
    <property type="entry name" value="DEHYDROGENASE_REDUCTASE SDR FAMILY MEMBER 7B"/>
    <property type="match status" value="1"/>
</dbReference>
<gene>
    <name evidence="6" type="ORF">A3843_15430</name>
</gene>
<dbReference type="PANTHER" id="PTHR44196">
    <property type="entry name" value="DEHYDROGENASE/REDUCTASE SDR FAMILY MEMBER 7B"/>
    <property type="match status" value="1"/>
</dbReference>
<evidence type="ECO:0000259" key="5">
    <source>
        <dbReference type="SMART" id="SM00822"/>
    </source>
</evidence>
<keyword evidence="7" id="KW-1185">Reference proteome</keyword>
<name>A0A1U7JED3_9HYPH</name>
<reference evidence="6 7" key="1">
    <citation type="submission" date="2016-03" db="EMBL/GenBank/DDBJ databases">
        <title>Genome sequence of Nesiotobacter sp. nov., a moderately halophilic alphaproteobacterium isolated from the Yellow Sea, China.</title>
        <authorList>
            <person name="Zhang G."/>
            <person name="Zhang R."/>
        </authorList>
    </citation>
    <scope>NUCLEOTIDE SEQUENCE [LARGE SCALE GENOMIC DNA]</scope>
    <source>
        <strain evidence="6 7">WB1-6</strain>
    </source>
</reference>
<comment type="caution">
    <text evidence="6">The sequence shown here is derived from an EMBL/GenBank/DDBJ whole genome shotgun (WGS) entry which is preliminary data.</text>
</comment>
<evidence type="ECO:0000256" key="4">
    <source>
        <dbReference type="SAM" id="MobiDB-lite"/>
    </source>
</evidence>
<dbReference type="SUPFAM" id="SSF51735">
    <property type="entry name" value="NAD(P)-binding Rossmann-fold domains"/>
    <property type="match status" value="1"/>
</dbReference>
<evidence type="ECO:0000256" key="1">
    <source>
        <dbReference type="ARBA" id="ARBA00006484"/>
    </source>
</evidence>
<dbReference type="Pfam" id="PF00106">
    <property type="entry name" value="adh_short"/>
    <property type="match status" value="1"/>
</dbReference>
<evidence type="ECO:0000256" key="2">
    <source>
        <dbReference type="ARBA" id="ARBA00023002"/>
    </source>
</evidence>
<proteinExistence type="inferred from homology"/>
<sequence length="325" mass="34661">MALGLAAGVLGWTPFGYLSKGTAREGDHMAKQPQTIVITGASGGIGSELALAYAAPGRRLALLARNRHKLETLALRCSDAGAHVHLITMDVRDRLALRRTLKAFDDQYPVDVLIANAGITCGVAPSTGLEDPEEAHRLTEVNYTAAVEAAEAVLPGMRARNCGQIVFLSSLAGLRALPDMPSYSATKAAVAAYGAALRGQLRGTGIHVSVVFPGFVTSAMSQRHQGPKPLEISAVRASKKILKGIQRRRSVIAFPKILVGLIWLQKTFLIPRLSDWTMSWFPARIDPDPSYSAVPDPDQAHKTVKPQGAEGEANKKPASTMPAGF</sequence>
<feature type="region of interest" description="Disordered" evidence="4">
    <location>
        <begin position="291"/>
        <end position="325"/>
    </location>
</feature>
<dbReference type="InterPro" id="IPR002347">
    <property type="entry name" value="SDR_fam"/>
</dbReference>
<dbReference type="InterPro" id="IPR036291">
    <property type="entry name" value="NAD(P)-bd_dom_sf"/>
</dbReference>
<dbReference type="GO" id="GO:0016491">
    <property type="term" value="F:oxidoreductase activity"/>
    <property type="evidence" value="ECO:0007669"/>
    <property type="project" value="UniProtKB-KW"/>
</dbReference>
<dbReference type="SMART" id="SM00822">
    <property type="entry name" value="PKS_KR"/>
    <property type="match status" value="1"/>
</dbReference>
<comment type="similarity">
    <text evidence="1 3">Belongs to the short-chain dehydrogenases/reductases (SDR) family.</text>
</comment>
<dbReference type="Proteomes" id="UP000185783">
    <property type="component" value="Unassembled WGS sequence"/>
</dbReference>
<dbReference type="AlphaFoldDB" id="A0A1U7JED3"/>
<organism evidence="6 7">
    <name type="scientific">Pseudovibrio exalbescens</name>
    <dbReference type="NCBI Taxonomy" id="197461"/>
    <lineage>
        <taxon>Bacteria</taxon>
        <taxon>Pseudomonadati</taxon>
        <taxon>Pseudomonadota</taxon>
        <taxon>Alphaproteobacteria</taxon>
        <taxon>Hyphomicrobiales</taxon>
        <taxon>Stappiaceae</taxon>
        <taxon>Pseudovibrio</taxon>
    </lineage>
</organism>
<dbReference type="InterPro" id="IPR020904">
    <property type="entry name" value="Sc_DH/Rdtase_CS"/>
</dbReference>
<dbReference type="GO" id="GO:0016020">
    <property type="term" value="C:membrane"/>
    <property type="evidence" value="ECO:0007669"/>
    <property type="project" value="TreeGrafter"/>
</dbReference>
<dbReference type="InterPro" id="IPR057326">
    <property type="entry name" value="KR_dom"/>
</dbReference>
<accession>A0A1U7JED3</accession>
<feature type="domain" description="Ketoreductase" evidence="5">
    <location>
        <begin position="34"/>
        <end position="211"/>
    </location>
</feature>
<dbReference type="PRINTS" id="PR00081">
    <property type="entry name" value="GDHRDH"/>
</dbReference>
<evidence type="ECO:0000313" key="6">
    <source>
        <dbReference type="EMBL" id="OKL43110.1"/>
    </source>
</evidence>
<evidence type="ECO:0000313" key="7">
    <source>
        <dbReference type="Proteomes" id="UP000185783"/>
    </source>
</evidence>
<dbReference type="PRINTS" id="PR00080">
    <property type="entry name" value="SDRFAMILY"/>
</dbReference>